<dbReference type="Proteomes" id="UP000182025">
    <property type="component" value="Unassembled WGS sequence"/>
</dbReference>
<accession>A0A1I5WZB9</accession>
<dbReference type="OrthoDB" id="6998958at2"/>
<keyword evidence="3" id="KW-1185">Reference proteome</keyword>
<dbReference type="RefSeq" id="WP_074917544.1">
    <property type="nucleotide sequence ID" value="NZ_FOXK01000009.1"/>
</dbReference>
<evidence type="ECO:0000313" key="3">
    <source>
        <dbReference type="Proteomes" id="UP000182025"/>
    </source>
</evidence>
<evidence type="ECO:0000313" key="1">
    <source>
        <dbReference type="EMBL" id="SFQ25014.1"/>
    </source>
</evidence>
<evidence type="ECO:0000313" key="2">
    <source>
        <dbReference type="EMBL" id="SFQ45794.1"/>
    </source>
</evidence>
<protein>
    <submittedName>
        <fullName evidence="1">Uncharacterized protein</fullName>
    </submittedName>
</protein>
<organism evidence="1 3">
    <name type="scientific">Ectopseudomonas toyotomiensis</name>
    <dbReference type="NCBI Taxonomy" id="554344"/>
    <lineage>
        <taxon>Bacteria</taxon>
        <taxon>Pseudomonadati</taxon>
        <taxon>Pseudomonadota</taxon>
        <taxon>Gammaproteobacteria</taxon>
        <taxon>Pseudomonadales</taxon>
        <taxon>Pseudomonadaceae</taxon>
        <taxon>Ectopseudomonas</taxon>
    </lineage>
</organism>
<reference evidence="3" key="2">
    <citation type="submission" date="2016-10" db="EMBL/GenBank/DDBJ databases">
        <authorList>
            <person name="Varghese N."/>
            <person name="Submissions S."/>
        </authorList>
    </citation>
    <scope>NUCLEOTIDE SEQUENCE [LARGE SCALE GENOMIC DNA]</scope>
    <source>
        <strain evidence="3">JCM 15604</strain>
    </source>
</reference>
<dbReference type="EMBL" id="FOXK01000015">
    <property type="protein sequence ID" value="SFQ45794.1"/>
    <property type="molecule type" value="Genomic_DNA"/>
</dbReference>
<proteinExistence type="predicted"/>
<reference evidence="1" key="1">
    <citation type="submission" date="2016-10" db="EMBL/GenBank/DDBJ databases">
        <authorList>
            <person name="de Groot N.N."/>
        </authorList>
    </citation>
    <scope>NUCLEOTIDE SEQUENCE [LARGE SCALE GENOMIC DNA]</scope>
    <source>
        <strain evidence="1">JCM 15604</strain>
    </source>
</reference>
<gene>
    <name evidence="1" type="ORF">SAMN05216177_109255</name>
    <name evidence="2" type="ORF">SAMN05216177_11521</name>
</gene>
<name>A0A1I5WZB9_9GAMM</name>
<sequence>MAAPKVFKGVGIVHARRNSITAALFRDLGDVETLKLAHRNNQQVWKQHRKPGGGNLATLDTPDGVSLDVQMQEWTDENMAMALQGKVVDVASETVSGEEIVLAPGMLSPTEFPGAGSVVLTKASDSSEIPLAAVRISPAGVSVPADSTVITEATPATIAYVSKAAKRIEPLVEAGEEYELLFDGINEAEGNRPCIVRVYRWKAPPAEELALIDAENPGKLLAKGEVLANPNAPAGESPFYSITWL</sequence>
<dbReference type="EMBL" id="FOXK01000009">
    <property type="protein sequence ID" value="SFQ25014.1"/>
    <property type="molecule type" value="Genomic_DNA"/>
</dbReference>
<dbReference type="AlphaFoldDB" id="A0A1I5WZB9"/>